<dbReference type="Pfam" id="PF16233">
    <property type="entry name" value="DUF4893"/>
    <property type="match status" value="1"/>
</dbReference>
<keyword evidence="3" id="KW-1185">Reference proteome</keyword>
<dbReference type="AlphaFoldDB" id="A0A418WQL2"/>
<protein>
    <submittedName>
        <fullName evidence="2">DUF4893 domain-containing protein</fullName>
    </submittedName>
</protein>
<sequence>MGLGLRVLLLTLPLAGCAAADPSPGPVTLSAPAAANWRVVATAEDRKRIGQWRTAFTQALGQARAAGHSAEIATEGALLDPDAALAGVEIPKGDYRCRVIKLGAARAGMGAFTRYPAFACRVEDEGEVSSFAKMSGSQRPVGLIFDNDTQRQIFLGTMMLGDERRAIDYGRDADRDMAGAIERIGPARWRMILPYPRFESVMDVIELVPVSAA</sequence>
<gene>
    <name evidence="2" type="ORF">D3876_03965</name>
</gene>
<dbReference type="RefSeq" id="WP_119759763.1">
    <property type="nucleotide sequence ID" value="NZ_QYUM01000002.1"/>
</dbReference>
<keyword evidence="1" id="KW-0732">Signal</keyword>
<evidence type="ECO:0000313" key="2">
    <source>
        <dbReference type="EMBL" id="RJF93486.1"/>
    </source>
</evidence>
<dbReference type="EMBL" id="QYUM01000002">
    <property type="protein sequence ID" value="RJF93486.1"/>
    <property type="molecule type" value="Genomic_DNA"/>
</dbReference>
<dbReference type="Proteomes" id="UP000286100">
    <property type="component" value="Unassembled WGS sequence"/>
</dbReference>
<dbReference type="OrthoDB" id="9153930at2"/>
<feature type="signal peptide" evidence="1">
    <location>
        <begin position="1"/>
        <end position="20"/>
    </location>
</feature>
<comment type="caution">
    <text evidence="2">The sequence shown here is derived from an EMBL/GenBank/DDBJ whole genome shotgun (WGS) entry which is preliminary data.</text>
</comment>
<dbReference type="InterPro" id="IPR032609">
    <property type="entry name" value="DUF4893"/>
</dbReference>
<proteinExistence type="predicted"/>
<reference evidence="2 3" key="1">
    <citation type="submission" date="2018-09" db="EMBL/GenBank/DDBJ databases">
        <authorList>
            <person name="Zhu H."/>
        </authorList>
    </citation>
    <scope>NUCLEOTIDE SEQUENCE [LARGE SCALE GENOMIC DNA]</scope>
    <source>
        <strain evidence="2 3">K2R01-6</strain>
    </source>
</reference>
<evidence type="ECO:0000313" key="3">
    <source>
        <dbReference type="Proteomes" id="UP000286100"/>
    </source>
</evidence>
<accession>A0A418WQL2</accession>
<name>A0A418WQL2_9SPHN</name>
<organism evidence="2 3">
    <name type="scientific">Sphingomonas cavernae</name>
    <dbReference type="NCBI Taxonomy" id="2320861"/>
    <lineage>
        <taxon>Bacteria</taxon>
        <taxon>Pseudomonadati</taxon>
        <taxon>Pseudomonadota</taxon>
        <taxon>Alphaproteobacteria</taxon>
        <taxon>Sphingomonadales</taxon>
        <taxon>Sphingomonadaceae</taxon>
        <taxon>Sphingomonas</taxon>
    </lineage>
</organism>
<feature type="chain" id="PRO_5019468801" evidence="1">
    <location>
        <begin position="21"/>
        <end position="213"/>
    </location>
</feature>
<evidence type="ECO:0000256" key="1">
    <source>
        <dbReference type="SAM" id="SignalP"/>
    </source>
</evidence>